<keyword evidence="7" id="KW-1185">Reference proteome</keyword>
<dbReference type="PROSITE" id="PS00189">
    <property type="entry name" value="LIPOYL"/>
    <property type="match status" value="1"/>
</dbReference>
<reference evidence="6 7" key="1">
    <citation type="journal article" date="1994" name="J. Ferment. Bioeng.">
        <title>Molecular cloning and nucleotide sequence of the gene for an alkaline protease from the alkalophilic Bacillus sp. KSM-K16.</title>
        <authorList>
            <person name="Hakamada Y."/>
            <person name="Kobayashi T."/>
            <person name="Hitomi J."/>
            <person name="Kawai S."/>
            <person name="Ito S."/>
        </authorList>
    </citation>
    <scope>NUCLEOTIDE SEQUENCE [LARGE SCALE GENOMIC DNA]</scope>
    <source>
        <strain evidence="6 7">KSM-K16</strain>
    </source>
</reference>
<evidence type="ECO:0000256" key="3">
    <source>
        <dbReference type="HAMAP-Rule" id="MF_00272"/>
    </source>
</evidence>
<dbReference type="InterPro" id="IPR002930">
    <property type="entry name" value="GCV_H"/>
</dbReference>
<dbReference type="HAMAP" id="MF_00272">
    <property type="entry name" value="GcvH"/>
    <property type="match status" value="1"/>
</dbReference>
<dbReference type="EMBL" id="AP006627">
    <property type="protein sequence ID" value="BAD65520.1"/>
    <property type="molecule type" value="Genomic_DNA"/>
</dbReference>
<dbReference type="GO" id="GO:0005829">
    <property type="term" value="C:cytosol"/>
    <property type="evidence" value="ECO:0007669"/>
    <property type="project" value="TreeGrafter"/>
</dbReference>
<evidence type="ECO:0000313" key="6">
    <source>
        <dbReference type="EMBL" id="BAD65520.1"/>
    </source>
</evidence>
<dbReference type="InterPro" id="IPR011053">
    <property type="entry name" value="Single_hybrid_motif"/>
</dbReference>
<dbReference type="PANTHER" id="PTHR11715:SF3">
    <property type="entry name" value="GLYCINE CLEAVAGE SYSTEM H PROTEIN-RELATED"/>
    <property type="match status" value="1"/>
</dbReference>
<reference evidence="6 7" key="5">
    <citation type="journal article" date="2007" name="Extremophiles">
        <title>Intragenomic diversity of the V1 regions of 16S rRNA genes in high-alkaline protease-producing Bacillus clausii spp.</title>
        <authorList>
            <person name="Kageyama Y."/>
            <person name="Takaki Y."/>
            <person name="Shimamura S."/>
            <person name="Nishi S."/>
            <person name="Nogi Y."/>
            <person name="Uchimura K."/>
            <person name="Kobayashi T."/>
            <person name="Hitomi J."/>
            <person name="Ozaki K."/>
            <person name="Kawai S."/>
            <person name="Ito S."/>
            <person name="Horikoshi K."/>
        </authorList>
    </citation>
    <scope>NUCLEOTIDE SEQUENCE [LARGE SCALE GENOMIC DNA]</scope>
    <source>
        <strain evidence="6 7">KSM-K16</strain>
    </source>
</reference>
<comment type="cofactor">
    <cofactor evidence="3">
        <name>(R)-lipoate</name>
        <dbReference type="ChEBI" id="CHEBI:83088"/>
    </cofactor>
    <text evidence="3">Binds 1 lipoyl cofactor covalently.</text>
</comment>
<dbReference type="InterPro" id="IPR017453">
    <property type="entry name" value="GCV_H_sub"/>
</dbReference>
<evidence type="ECO:0000256" key="1">
    <source>
        <dbReference type="ARBA" id="ARBA00009249"/>
    </source>
</evidence>
<dbReference type="eggNOG" id="COG0509">
    <property type="taxonomic scope" value="Bacteria"/>
</dbReference>
<feature type="modified residue" description="N6-lipoyllysine" evidence="3 4">
    <location>
        <position position="82"/>
    </location>
</feature>
<evidence type="ECO:0000256" key="2">
    <source>
        <dbReference type="ARBA" id="ARBA00022823"/>
    </source>
</evidence>
<dbReference type="STRING" id="66692.ABC2986"/>
<feature type="domain" description="Lipoyl-binding" evidence="5">
    <location>
        <begin position="41"/>
        <end position="123"/>
    </location>
</feature>
<dbReference type="CDD" id="cd06848">
    <property type="entry name" value="GCS_H"/>
    <property type="match status" value="1"/>
</dbReference>
<dbReference type="InterPro" id="IPR033753">
    <property type="entry name" value="GCV_H/Fam206"/>
</dbReference>
<reference evidence="7" key="4">
    <citation type="submission" date="2003-10" db="EMBL/GenBank/DDBJ databases">
        <title>The complete genome sequence of the alkaliphilic Bacillus clausii KSM-K16.</title>
        <authorList>
            <person name="Takaki Y."/>
            <person name="Kageyama Y."/>
            <person name="Shimamura S."/>
            <person name="Suzuki H."/>
            <person name="Nishi S."/>
            <person name="Hatada Y."/>
            <person name="Kawai S."/>
            <person name="Ito S."/>
            <person name="Horikoshi K."/>
        </authorList>
    </citation>
    <scope>NUCLEOTIDE SEQUENCE [LARGE SCALE GENOMIC DNA]</scope>
    <source>
        <strain evidence="7">KSM-K16</strain>
    </source>
</reference>
<dbReference type="HOGENOM" id="CLU_097408_2_2_9"/>
<organism evidence="6 7">
    <name type="scientific">Shouchella clausii (strain KSM-K16)</name>
    <name type="common">Alkalihalobacillus clausii</name>
    <dbReference type="NCBI Taxonomy" id="66692"/>
    <lineage>
        <taxon>Bacteria</taxon>
        <taxon>Bacillati</taxon>
        <taxon>Bacillota</taxon>
        <taxon>Bacilli</taxon>
        <taxon>Bacillales</taxon>
        <taxon>Bacillaceae</taxon>
        <taxon>Shouchella</taxon>
    </lineage>
</organism>
<sequence length="146" mass="16320">MSDFLYDKLRKDHIGGVNMSNLPEELKYSEEHEWVKTEDGKVRIGITDFAQSELGDIVFVELPEVGDEIEADEPFGSVESVKTVSELYAPISGKVVEVNEELDDSPELVNESPYEKAWMIVVEPADASEVDKLMSAGEYAEMISED</sequence>
<comment type="similarity">
    <text evidence="1 3">Belongs to the GcvH family.</text>
</comment>
<comment type="function">
    <text evidence="3">The glycine cleavage system catalyzes the degradation of glycine. The H protein shuttles the methylamine group of glycine from the P protein to the T protein.</text>
</comment>
<dbReference type="SUPFAM" id="SSF51230">
    <property type="entry name" value="Single hybrid motif"/>
    <property type="match status" value="1"/>
</dbReference>
<comment type="subunit">
    <text evidence="3">The glycine cleavage system is composed of four proteins: P, T, L and H.</text>
</comment>
<dbReference type="Gene3D" id="2.40.50.100">
    <property type="match status" value="1"/>
</dbReference>
<name>Q5WDP0_SHOC1</name>
<dbReference type="PANTHER" id="PTHR11715">
    <property type="entry name" value="GLYCINE CLEAVAGE SYSTEM H PROTEIN"/>
    <property type="match status" value="1"/>
</dbReference>
<reference evidence="6 7" key="3">
    <citation type="journal article" date="1997" name="Protein Eng.">
        <title>High-resolution crystal structure of M-protease: phylogeny aided analysis of the high-alkaline adaptation mechanism.</title>
        <authorList>
            <person name="Shirai T."/>
            <person name="Suzuki A."/>
            <person name="Yamane T."/>
            <person name="Ashida T."/>
            <person name="Kobayashi T."/>
            <person name="Ito S."/>
        </authorList>
    </citation>
    <scope>NUCLEOTIDE SEQUENCE [LARGE SCALE GENOMIC DNA]</scope>
    <source>
        <strain evidence="6 7">KSM-K16</strain>
    </source>
</reference>
<dbReference type="KEGG" id="bcl:ABC2986"/>
<dbReference type="GO" id="GO:0009249">
    <property type="term" value="P:protein lipoylation"/>
    <property type="evidence" value="ECO:0007669"/>
    <property type="project" value="UniProtKB-UniRule"/>
</dbReference>
<accession>Q5WDP0</accession>
<dbReference type="InterPro" id="IPR003016">
    <property type="entry name" value="2-oxoA_DH_lipoyl-BS"/>
</dbReference>
<evidence type="ECO:0000259" key="5">
    <source>
        <dbReference type="PROSITE" id="PS50968"/>
    </source>
</evidence>
<dbReference type="AlphaFoldDB" id="Q5WDP0"/>
<evidence type="ECO:0000256" key="4">
    <source>
        <dbReference type="PIRSR" id="PIRSR617453-50"/>
    </source>
</evidence>
<dbReference type="Pfam" id="PF01597">
    <property type="entry name" value="GCV_H"/>
    <property type="match status" value="1"/>
</dbReference>
<keyword evidence="2 3" id="KW-0450">Lipoyl</keyword>
<dbReference type="PROSITE" id="PS50968">
    <property type="entry name" value="BIOTINYL_LIPOYL"/>
    <property type="match status" value="1"/>
</dbReference>
<dbReference type="GO" id="GO:0019464">
    <property type="term" value="P:glycine decarboxylation via glycine cleavage system"/>
    <property type="evidence" value="ECO:0007669"/>
    <property type="project" value="UniProtKB-UniRule"/>
</dbReference>
<evidence type="ECO:0000313" key="7">
    <source>
        <dbReference type="Proteomes" id="UP000001168"/>
    </source>
</evidence>
<dbReference type="InterPro" id="IPR000089">
    <property type="entry name" value="Biotin_lipoyl"/>
</dbReference>
<dbReference type="NCBIfam" id="NF002270">
    <property type="entry name" value="PRK01202.1"/>
    <property type="match status" value="1"/>
</dbReference>
<dbReference type="Proteomes" id="UP000001168">
    <property type="component" value="Chromosome"/>
</dbReference>
<dbReference type="GO" id="GO:0005960">
    <property type="term" value="C:glycine cleavage complex"/>
    <property type="evidence" value="ECO:0007669"/>
    <property type="project" value="InterPro"/>
</dbReference>
<comment type="function">
    <text evidence="3">Is also involved in protein lipoylation via its role as an octanoyl/lipoyl carrier protein intermediate.</text>
</comment>
<proteinExistence type="inferred from homology"/>
<dbReference type="NCBIfam" id="TIGR00527">
    <property type="entry name" value="gcvH"/>
    <property type="match status" value="1"/>
</dbReference>
<protein>
    <recommendedName>
        <fullName evidence="3">Glycine cleavage system H protein</fullName>
    </recommendedName>
    <alternativeName>
        <fullName evidence="3">Octanoyl/lipoyl carrier protein</fullName>
    </alternativeName>
</protein>
<gene>
    <name evidence="3 6" type="primary">gcvH</name>
    <name evidence="6" type="ordered locus">ABC2986</name>
</gene>
<reference evidence="6 7" key="2">
    <citation type="journal article" date="1995" name="Appl. Microbiol. Biotechnol.">
        <title>Purification and properties of an alkaline protease from alkalophilic Bacillus sp. KSM-K16.</title>
        <authorList>
            <person name="Kobayashi T."/>
            <person name="Hakamada Y."/>
            <person name="Adachi S."/>
            <person name="Hitomi J."/>
            <person name="Yoshimatsu T."/>
            <person name="Koike K."/>
            <person name="Kawai S."/>
            <person name="Ito S."/>
        </authorList>
    </citation>
    <scope>NUCLEOTIDE SEQUENCE [LARGE SCALE GENOMIC DNA]</scope>
    <source>
        <strain evidence="6 7">KSM-K16</strain>
    </source>
</reference>